<dbReference type="InParanoid" id="A0A7M7PWD2"/>
<name>A0A7M7PWD2_NASVI</name>
<dbReference type="Gene3D" id="3.40.570.10">
    <property type="entry name" value="Extracellular Endonuclease, subunit A"/>
    <property type="match status" value="1"/>
</dbReference>
<dbReference type="InterPro" id="IPR044929">
    <property type="entry name" value="DNA/RNA_non-sp_Endonuclease_sf"/>
</dbReference>
<dbReference type="KEGG" id="nvi:103317313"/>
<dbReference type="SUPFAM" id="SSF54060">
    <property type="entry name" value="His-Me finger endonucleases"/>
    <property type="match status" value="1"/>
</dbReference>
<evidence type="ECO:0000313" key="1">
    <source>
        <dbReference type="EnsemblMetazoa" id="XP_031778068"/>
    </source>
</evidence>
<evidence type="ECO:0000313" key="2">
    <source>
        <dbReference type="Proteomes" id="UP000002358"/>
    </source>
</evidence>
<dbReference type="GeneID" id="103317313"/>
<proteinExistence type="predicted"/>
<reference evidence="1" key="1">
    <citation type="submission" date="2021-01" db="UniProtKB">
        <authorList>
            <consortium name="EnsemblMetazoa"/>
        </authorList>
    </citation>
    <scope>IDENTIFICATION</scope>
</reference>
<keyword evidence="2" id="KW-1185">Reference proteome</keyword>
<dbReference type="EnsemblMetazoa" id="XM_031922208">
    <property type="protein sequence ID" value="XP_031778068"/>
    <property type="gene ID" value="LOC103317313"/>
</dbReference>
<dbReference type="RefSeq" id="XP_031778068.1">
    <property type="nucleotide sequence ID" value="XM_031922208.1"/>
</dbReference>
<dbReference type="AlphaFoldDB" id="A0A7M7PWD2"/>
<accession>A0A7M7PWD2</accession>
<sequence>MCPGGKIFASGKVTNLTAAVAECIGGPTVKLTDTYVYSPLQMIGCTDVQESTARLTGKVASNGKKIAEVGYSLSSKDFLTVIDEMVVSSFNGGYIPRWAHHKVITSKVDDESKAKEVGLKTGPLAANVPFAEVYDAAQQRKELLKLFADDAAAVDKYLPANGKQQFVATRLVTKDELYYSVQRTGSHLYETSVPVWSSIASGNWKLVSEAVRNLVPVTNTTSPVSNVDVWSGSYLTLYLPNTAGKNVYVGLPHGLKPAQFLFKYVHDPSNNQGLVFLTVNNPHLTEADKKNVICVPLPSCATKYPDFADFTKGYTYCCSLKNFKGQAEKLGLPIFKDATDLTV</sequence>
<dbReference type="InterPro" id="IPR044925">
    <property type="entry name" value="His-Me_finger_sf"/>
</dbReference>
<dbReference type="OrthoDB" id="5960141at2759"/>
<organism evidence="1 2">
    <name type="scientific">Nasonia vitripennis</name>
    <name type="common">Parasitic wasp</name>
    <dbReference type="NCBI Taxonomy" id="7425"/>
    <lineage>
        <taxon>Eukaryota</taxon>
        <taxon>Metazoa</taxon>
        <taxon>Ecdysozoa</taxon>
        <taxon>Arthropoda</taxon>
        <taxon>Hexapoda</taxon>
        <taxon>Insecta</taxon>
        <taxon>Pterygota</taxon>
        <taxon>Neoptera</taxon>
        <taxon>Endopterygota</taxon>
        <taxon>Hymenoptera</taxon>
        <taxon>Apocrita</taxon>
        <taxon>Proctotrupomorpha</taxon>
        <taxon>Chalcidoidea</taxon>
        <taxon>Pteromalidae</taxon>
        <taxon>Pteromalinae</taxon>
        <taxon>Nasonia</taxon>
    </lineage>
</organism>
<protein>
    <submittedName>
        <fullName evidence="1">Uncharacterized protein</fullName>
    </submittedName>
</protein>
<dbReference type="Proteomes" id="UP000002358">
    <property type="component" value="Chromosome 1"/>
</dbReference>